<dbReference type="AlphaFoldDB" id="A0AAW1YQB0"/>
<sequence>MAIPPSSSILFHRPRPRPPNSRFPFTSSNPVPRALLYCYATSPFKPPQYTTTYLSLPNSPLPAPPPFFSPLPAITHSSTSTLISRLLIGSPTATPVHRHRRLCPLSPPFLSGNPLRCSSTFHSYAAPLCIFTIPAPCTSGARIITAAQAPPL</sequence>
<dbReference type="Proteomes" id="UP001457282">
    <property type="component" value="Unassembled WGS sequence"/>
</dbReference>
<evidence type="ECO:0000313" key="2">
    <source>
        <dbReference type="EMBL" id="KAK9950708.1"/>
    </source>
</evidence>
<evidence type="ECO:0000313" key="3">
    <source>
        <dbReference type="Proteomes" id="UP001457282"/>
    </source>
</evidence>
<name>A0AAW1YQB0_RUBAR</name>
<accession>A0AAW1YQB0</accession>
<dbReference type="EMBL" id="JBEDUW010000001">
    <property type="protein sequence ID" value="KAK9950708.1"/>
    <property type="molecule type" value="Genomic_DNA"/>
</dbReference>
<gene>
    <name evidence="2" type="ORF">M0R45_006183</name>
</gene>
<keyword evidence="3" id="KW-1185">Reference proteome</keyword>
<evidence type="ECO:0000256" key="1">
    <source>
        <dbReference type="SAM" id="MobiDB-lite"/>
    </source>
</evidence>
<reference evidence="2 3" key="1">
    <citation type="journal article" date="2023" name="G3 (Bethesda)">
        <title>A chromosome-length genome assembly and annotation of blackberry (Rubus argutus, cv. 'Hillquist').</title>
        <authorList>
            <person name="Bruna T."/>
            <person name="Aryal R."/>
            <person name="Dudchenko O."/>
            <person name="Sargent D.J."/>
            <person name="Mead D."/>
            <person name="Buti M."/>
            <person name="Cavallini A."/>
            <person name="Hytonen T."/>
            <person name="Andres J."/>
            <person name="Pham M."/>
            <person name="Weisz D."/>
            <person name="Mascagni F."/>
            <person name="Usai G."/>
            <person name="Natali L."/>
            <person name="Bassil N."/>
            <person name="Fernandez G.E."/>
            <person name="Lomsadze A."/>
            <person name="Armour M."/>
            <person name="Olukolu B."/>
            <person name="Poorten T."/>
            <person name="Britton C."/>
            <person name="Davik J."/>
            <person name="Ashrafi H."/>
            <person name="Aiden E.L."/>
            <person name="Borodovsky M."/>
            <person name="Worthington M."/>
        </authorList>
    </citation>
    <scope>NUCLEOTIDE SEQUENCE [LARGE SCALE GENOMIC DNA]</scope>
    <source>
        <strain evidence="2">PI 553951</strain>
    </source>
</reference>
<feature type="region of interest" description="Disordered" evidence="1">
    <location>
        <begin position="1"/>
        <end position="25"/>
    </location>
</feature>
<protein>
    <submittedName>
        <fullName evidence="2">Uncharacterized protein</fullName>
    </submittedName>
</protein>
<organism evidence="2 3">
    <name type="scientific">Rubus argutus</name>
    <name type="common">Southern blackberry</name>
    <dbReference type="NCBI Taxonomy" id="59490"/>
    <lineage>
        <taxon>Eukaryota</taxon>
        <taxon>Viridiplantae</taxon>
        <taxon>Streptophyta</taxon>
        <taxon>Embryophyta</taxon>
        <taxon>Tracheophyta</taxon>
        <taxon>Spermatophyta</taxon>
        <taxon>Magnoliopsida</taxon>
        <taxon>eudicotyledons</taxon>
        <taxon>Gunneridae</taxon>
        <taxon>Pentapetalae</taxon>
        <taxon>rosids</taxon>
        <taxon>fabids</taxon>
        <taxon>Rosales</taxon>
        <taxon>Rosaceae</taxon>
        <taxon>Rosoideae</taxon>
        <taxon>Rosoideae incertae sedis</taxon>
        <taxon>Rubus</taxon>
    </lineage>
</organism>
<proteinExistence type="predicted"/>
<comment type="caution">
    <text evidence="2">The sequence shown here is derived from an EMBL/GenBank/DDBJ whole genome shotgun (WGS) entry which is preliminary data.</text>
</comment>